<keyword evidence="3" id="KW-1185">Reference proteome</keyword>
<accession>A0A2B4SMY0</accession>
<dbReference type="OrthoDB" id="437511at2759"/>
<dbReference type="SUPFAM" id="SSF54001">
    <property type="entry name" value="Cysteine proteinases"/>
    <property type="match status" value="1"/>
</dbReference>
<sequence length="405" mass="45476">MPSAKSPIGQYEVFIETIMIDDKKSVFKYKDGGTVCVLFNAWCKVLRALGLPTRSVTNYESAHDTDNSMTIDFRRDEEGNPLDAFNDDSVWNFHAWNESWFKRPQADLLDGHDGWQAHDATPQEISEGFVFAEVNSDRVNWDVDGDDGVMKAGYVDKHSIGKSISTKKPGKGCRRLDVTSAYKHPELLYCSFPRYSLPISSLHPQLSSKSVKRMEVVEVDVVSKQIDPSFEKKTSNALKADCIIQRVTFNPNRASPGEILRVPVSKLDNDVVLVPGSLALVFNMTVSGHANNFLVNNLSRALVDRLTLKFAGEIVQDTNASDLFKLYEDLFFTENQRASMFREGIQSTDLSKIRCDAGNKKTSGVDKEKKLNQVNGNMYRIPLDHEILKDHGVFFPTALSHELLS</sequence>
<comment type="caution">
    <text evidence="2">The sequence shown here is derived from an EMBL/GenBank/DDBJ whole genome shotgun (WGS) entry which is preliminary data.</text>
</comment>
<dbReference type="InterPro" id="IPR050779">
    <property type="entry name" value="Transglutaminase"/>
</dbReference>
<evidence type="ECO:0000259" key="1">
    <source>
        <dbReference type="SMART" id="SM00460"/>
    </source>
</evidence>
<dbReference type="EMBL" id="LSMT01000053">
    <property type="protein sequence ID" value="PFX30230.1"/>
    <property type="molecule type" value="Genomic_DNA"/>
</dbReference>
<dbReference type="InterPro" id="IPR002931">
    <property type="entry name" value="Transglutaminase-like"/>
</dbReference>
<dbReference type="Gene3D" id="3.90.260.10">
    <property type="entry name" value="Transglutaminase-like"/>
    <property type="match status" value="2"/>
</dbReference>
<organism evidence="2 3">
    <name type="scientific">Stylophora pistillata</name>
    <name type="common">Smooth cauliflower coral</name>
    <dbReference type="NCBI Taxonomy" id="50429"/>
    <lineage>
        <taxon>Eukaryota</taxon>
        <taxon>Metazoa</taxon>
        <taxon>Cnidaria</taxon>
        <taxon>Anthozoa</taxon>
        <taxon>Hexacorallia</taxon>
        <taxon>Scleractinia</taxon>
        <taxon>Astrocoeniina</taxon>
        <taxon>Pocilloporidae</taxon>
        <taxon>Stylophora</taxon>
    </lineage>
</organism>
<keyword evidence="2" id="KW-0808">Transferase</keyword>
<dbReference type="SMART" id="SM00460">
    <property type="entry name" value="TGc"/>
    <property type="match status" value="1"/>
</dbReference>
<dbReference type="AlphaFoldDB" id="A0A2B4SMY0"/>
<proteinExistence type="predicted"/>
<dbReference type="PANTHER" id="PTHR11590:SF40">
    <property type="entry name" value="HEMOCYTE PROTEIN-GLUTAMINE GAMMA-GLUTAMYLTRANSFERASE-LIKE PROTEIN"/>
    <property type="match status" value="1"/>
</dbReference>
<name>A0A2B4SMY0_STYPI</name>
<feature type="domain" description="Transglutaminase-like" evidence="1">
    <location>
        <begin position="27"/>
        <end position="122"/>
    </location>
</feature>
<protein>
    <submittedName>
        <fullName evidence="2">Protein-glutamine gamma-glutamyltransferase E</fullName>
    </submittedName>
</protein>
<evidence type="ECO:0000313" key="2">
    <source>
        <dbReference type="EMBL" id="PFX30230.1"/>
    </source>
</evidence>
<dbReference type="PANTHER" id="PTHR11590">
    <property type="entry name" value="PROTEIN-GLUTAMINE GAMMA-GLUTAMYLTRANSFERASE"/>
    <property type="match status" value="1"/>
</dbReference>
<dbReference type="GO" id="GO:0003810">
    <property type="term" value="F:protein-glutamine gamma-glutamyltransferase activity"/>
    <property type="evidence" value="ECO:0007669"/>
    <property type="project" value="TreeGrafter"/>
</dbReference>
<evidence type="ECO:0000313" key="3">
    <source>
        <dbReference type="Proteomes" id="UP000225706"/>
    </source>
</evidence>
<dbReference type="Proteomes" id="UP000225706">
    <property type="component" value="Unassembled WGS sequence"/>
</dbReference>
<dbReference type="InterPro" id="IPR038765">
    <property type="entry name" value="Papain-like_cys_pep_sf"/>
</dbReference>
<reference evidence="3" key="1">
    <citation type="journal article" date="2017" name="bioRxiv">
        <title>Comparative analysis of the genomes of Stylophora pistillata and Acropora digitifera provides evidence for extensive differences between species of corals.</title>
        <authorList>
            <person name="Voolstra C.R."/>
            <person name="Li Y."/>
            <person name="Liew Y.J."/>
            <person name="Baumgarten S."/>
            <person name="Zoccola D."/>
            <person name="Flot J.-F."/>
            <person name="Tambutte S."/>
            <person name="Allemand D."/>
            <person name="Aranda M."/>
        </authorList>
    </citation>
    <scope>NUCLEOTIDE SEQUENCE [LARGE SCALE GENOMIC DNA]</scope>
</reference>
<dbReference type="Pfam" id="PF01841">
    <property type="entry name" value="Transglut_core"/>
    <property type="match status" value="1"/>
</dbReference>
<gene>
    <name evidence="2" type="primary">Tgm3</name>
    <name evidence="2" type="ORF">AWC38_SpisGene4988</name>
</gene>
<dbReference type="InterPro" id="IPR036985">
    <property type="entry name" value="Transglutaminase-like_sf"/>
</dbReference>